<keyword evidence="1" id="KW-0677">Repeat</keyword>
<evidence type="ECO:0000313" key="4">
    <source>
        <dbReference type="EMBL" id="ADI65541.1"/>
    </source>
</evidence>
<evidence type="ECO:0000256" key="1">
    <source>
        <dbReference type="ARBA" id="ARBA00022737"/>
    </source>
</evidence>
<dbReference type="PROSITE" id="PS50293">
    <property type="entry name" value="TPR_REGION"/>
    <property type="match status" value="1"/>
</dbReference>
<dbReference type="Gene3D" id="1.25.40.10">
    <property type="entry name" value="Tetratricopeptide repeat domain"/>
    <property type="match status" value="2"/>
</dbReference>
<dbReference type="RefSeq" id="WP_013192553.1">
    <property type="nucleotide sequence ID" value="NC_014248.1"/>
</dbReference>
<dbReference type="PANTHER" id="PTHR44858">
    <property type="entry name" value="TETRATRICOPEPTIDE REPEAT PROTEIN 6"/>
    <property type="match status" value="1"/>
</dbReference>
<dbReference type="AlphaFoldDB" id="D7E5I1"/>
<dbReference type="EMBL" id="CP002059">
    <property type="protein sequence ID" value="ADI65541.1"/>
    <property type="molecule type" value="Genomic_DNA"/>
</dbReference>
<dbReference type="InterPro" id="IPR011990">
    <property type="entry name" value="TPR-like_helical_dom_sf"/>
</dbReference>
<protein>
    <submittedName>
        <fullName evidence="4">TPR repeat-containing protein</fullName>
    </submittedName>
</protein>
<dbReference type="eggNOG" id="COG0457">
    <property type="taxonomic scope" value="Bacteria"/>
</dbReference>
<evidence type="ECO:0000313" key="5">
    <source>
        <dbReference type="Proteomes" id="UP000001511"/>
    </source>
</evidence>
<dbReference type="STRING" id="551115.Aazo_4093"/>
<dbReference type="Pfam" id="PF13414">
    <property type="entry name" value="TPR_11"/>
    <property type="match status" value="1"/>
</dbReference>
<dbReference type="Pfam" id="PF00515">
    <property type="entry name" value="TPR_1"/>
    <property type="match status" value="1"/>
</dbReference>
<gene>
    <name evidence="4" type="ordered locus">Aazo_4093</name>
</gene>
<dbReference type="SUPFAM" id="SSF48452">
    <property type="entry name" value="TPR-like"/>
    <property type="match status" value="1"/>
</dbReference>
<dbReference type="Pfam" id="PF13174">
    <property type="entry name" value="TPR_6"/>
    <property type="match status" value="1"/>
</dbReference>
<dbReference type="Proteomes" id="UP000001511">
    <property type="component" value="Chromosome"/>
</dbReference>
<dbReference type="InterPro" id="IPR019734">
    <property type="entry name" value="TPR_rpt"/>
</dbReference>
<dbReference type="InterPro" id="IPR050498">
    <property type="entry name" value="Ycf3"/>
</dbReference>
<feature type="repeat" description="TPR" evidence="3">
    <location>
        <begin position="76"/>
        <end position="109"/>
    </location>
</feature>
<keyword evidence="5" id="KW-1185">Reference proteome</keyword>
<dbReference type="OrthoDB" id="508486at2"/>
<dbReference type="KEGG" id="naz:Aazo_4093"/>
<reference evidence="4 5" key="1">
    <citation type="journal article" date="2010" name="PLoS ONE">
        <title>Genome erosion in a nitrogen-fixing vertically transmitted endosymbiotic multicellular cyanobacterium.</title>
        <authorList>
            <person name="Ran L."/>
            <person name="Larsson J."/>
            <person name="Vigil-Stenman T."/>
            <person name="Nylander J.A."/>
            <person name="Ininbergs K."/>
            <person name="Zheng W.W."/>
            <person name="Lapidus A."/>
            <person name="Lowry S."/>
            <person name="Haselkorn R."/>
            <person name="Bergman B."/>
        </authorList>
    </citation>
    <scope>NUCLEOTIDE SEQUENCE [LARGE SCALE GENOMIC DNA]</scope>
    <source>
        <strain evidence="4 5">0708</strain>
    </source>
</reference>
<dbReference type="PROSITE" id="PS50005">
    <property type="entry name" value="TPR"/>
    <property type="match status" value="2"/>
</dbReference>
<dbReference type="HOGENOM" id="CLU_089639_0_0_3"/>
<dbReference type="PANTHER" id="PTHR44858:SF1">
    <property type="entry name" value="UDP-N-ACETYLGLUCOSAMINE--PEPTIDE N-ACETYLGLUCOSAMINYLTRANSFERASE SPINDLY-RELATED"/>
    <property type="match status" value="1"/>
</dbReference>
<accession>D7E5I1</accession>
<sequence>MDHYLFLAFGSHQNNLYSTDKTNTAYMQKTGVKDSNKSSLENSYLRSYALKLAHQGDYTEAITLLSQLIDSHPQNAVDYNNRGLVYFQSGESQKALRDYNTAMQLNPNLASVYNNRANYYAACGELAAALVDYDQALDLNPRYVRAWINRGITLRDLGQYKDAIDNFEISLLFGQLEGNIWAERGRTYHVWGDWNCAISDYYRALTHLISQDTNEEVSTYRLRLQIENWLDELLFSQKTDWYSNPK</sequence>
<keyword evidence="2 3" id="KW-0802">TPR repeat</keyword>
<evidence type="ECO:0000256" key="3">
    <source>
        <dbReference type="PROSITE-ProRule" id="PRU00339"/>
    </source>
</evidence>
<evidence type="ECO:0000256" key="2">
    <source>
        <dbReference type="ARBA" id="ARBA00022803"/>
    </source>
</evidence>
<name>D7E5I1_NOSA0</name>
<organism evidence="4 5">
    <name type="scientific">Nostoc azollae (strain 0708)</name>
    <name type="common">Anabaena azollae (strain 0708)</name>
    <dbReference type="NCBI Taxonomy" id="551115"/>
    <lineage>
        <taxon>Bacteria</taxon>
        <taxon>Bacillati</taxon>
        <taxon>Cyanobacteriota</taxon>
        <taxon>Cyanophyceae</taxon>
        <taxon>Nostocales</taxon>
        <taxon>Nostocaceae</taxon>
        <taxon>Trichormus</taxon>
    </lineage>
</organism>
<proteinExistence type="predicted"/>
<feature type="repeat" description="TPR" evidence="3">
    <location>
        <begin position="110"/>
        <end position="143"/>
    </location>
</feature>
<dbReference type="SMART" id="SM00028">
    <property type="entry name" value="TPR"/>
    <property type="match status" value="5"/>
</dbReference>